<organism evidence="2 3">
    <name type="scientific">Capnocytophaga gingivalis</name>
    <dbReference type="NCBI Taxonomy" id="1017"/>
    <lineage>
        <taxon>Bacteria</taxon>
        <taxon>Pseudomonadati</taxon>
        <taxon>Bacteroidota</taxon>
        <taxon>Flavobacteriia</taxon>
        <taxon>Flavobacteriales</taxon>
        <taxon>Flavobacteriaceae</taxon>
        <taxon>Capnocytophaga</taxon>
    </lineage>
</organism>
<protein>
    <submittedName>
        <fullName evidence="2">Uncharacterized protein</fullName>
    </submittedName>
</protein>
<name>A0ABU5YD91_9FLAO</name>
<comment type="caution">
    <text evidence="2">The sequence shown here is derived from an EMBL/GenBank/DDBJ whole genome shotgun (WGS) entry which is preliminary data.</text>
</comment>
<evidence type="ECO:0000256" key="1">
    <source>
        <dbReference type="SAM" id="SignalP"/>
    </source>
</evidence>
<evidence type="ECO:0000313" key="2">
    <source>
        <dbReference type="EMBL" id="MEB3041695.1"/>
    </source>
</evidence>
<keyword evidence="3" id="KW-1185">Reference proteome</keyword>
<feature type="signal peptide" evidence="1">
    <location>
        <begin position="1"/>
        <end position="21"/>
    </location>
</feature>
<dbReference type="Proteomes" id="UP001324270">
    <property type="component" value="Unassembled WGS sequence"/>
</dbReference>
<keyword evidence="1" id="KW-0732">Signal</keyword>
<feature type="chain" id="PRO_5046433766" evidence="1">
    <location>
        <begin position="22"/>
        <end position="199"/>
    </location>
</feature>
<reference evidence="2 3" key="1">
    <citation type="submission" date="2023-12" db="EMBL/GenBank/DDBJ databases">
        <title>Genomic sequences of Capnocytophaga and Parvimonas strains.</title>
        <authorList>
            <person name="Watt R.M."/>
            <person name="Wang M."/>
            <person name="Yang T."/>
            <person name="Tong W.M."/>
        </authorList>
    </citation>
    <scope>NUCLEOTIDE SEQUENCE [LARGE SCALE GENOMIC DNA]</scope>
    <source>
        <strain evidence="2 3">CCUG 13156</strain>
    </source>
</reference>
<sequence>MKRAIKIVGYITLLLSFTSMSAQKRTRFDSDKPIQLSENLTIFQEEIIEDNMLYWKLYLKKEGEKELKLLDKEEVETGSSETIMLTPKLINACKMGEYIYIFIYKDYTVMLEVYRFTEDVHFQKTGYSLCSMIQGSVMNFGLYSCSVDIQKIGNSYCASFVAGRGNSVQEKDKKLLRIQNNDIFEIVITGVALIFYFLL</sequence>
<gene>
    <name evidence="2" type="ORF">VJJ49_13510</name>
</gene>
<dbReference type="EMBL" id="JAYKBV010000028">
    <property type="protein sequence ID" value="MEB3041695.1"/>
    <property type="molecule type" value="Genomic_DNA"/>
</dbReference>
<evidence type="ECO:0000313" key="3">
    <source>
        <dbReference type="Proteomes" id="UP001324270"/>
    </source>
</evidence>
<dbReference type="RefSeq" id="WP_323980225.1">
    <property type="nucleotide sequence ID" value="NZ_JAYKBV010000028.1"/>
</dbReference>
<proteinExistence type="predicted"/>
<accession>A0ABU5YD91</accession>